<dbReference type="OrthoDB" id="797757at2"/>
<proteinExistence type="predicted"/>
<reference evidence="2" key="2">
    <citation type="submission" date="2015-09" db="EMBL/GenBank/DDBJ databases">
        <title>Draft genome sequence of a multidrug-resistant Chryseobacterium indologenes isolate from Malaysia.</title>
        <authorList>
            <person name="Yu C.Y."/>
            <person name="Ang G.Y."/>
            <person name="Chan K.-G."/>
        </authorList>
    </citation>
    <scope>NUCLEOTIDE SEQUENCE [LARGE SCALE GENOMIC DNA]</scope>
    <source>
        <strain evidence="2">CI_885</strain>
    </source>
</reference>
<dbReference type="EMBL" id="LJOD01000019">
    <property type="protein sequence ID" value="KPE49362.1"/>
    <property type="molecule type" value="Genomic_DNA"/>
</dbReference>
<comment type="caution">
    <text evidence="1">The sequence shown here is derived from an EMBL/GenBank/DDBJ whole genome shotgun (WGS) entry which is preliminary data.</text>
</comment>
<name>A0A0N0IU78_CHRID</name>
<dbReference type="Proteomes" id="UP000037953">
    <property type="component" value="Unassembled WGS sequence"/>
</dbReference>
<dbReference type="RefSeq" id="WP_062702889.1">
    <property type="nucleotide sequence ID" value="NZ_LJOD01000019.1"/>
</dbReference>
<sequence length="113" mass="13337">MKTMKTPVLHVPLEDARKWIHNWQIQEKIKGTQIICHLLPSIDVYEIFKIENGTERFRGYNAINDEGEYKFLMVGVDPDGNDMVDPDRRWYIYDMTTPCPSACSANKWWEETI</sequence>
<protein>
    <submittedName>
        <fullName evidence="1">Uncharacterized protein</fullName>
    </submittedName>
</protein>
<gene>
    <name evidence="1" type="ORF">AOB46_20490</name>
</gene>
<evidence type="ECO:0000313" key="1">
    <source>
        <dbReference type="EMBL" id="KPE49362.1"/>
    </source>
</evidence>
<dbReference type="AlphaFoldDB" id="A0A0N0IU78"/>
<accession>A0A0N0IU78</accession>
<dbReference type="PATRIC" id="fig|253.9.peg.2074"/>
<organism evidence="1 2">
    <name type="scientific">Chryseobacterium indologenes</name>
    <name type="common">Flavobacterium indologenes</name>
    <dbReference type="NCBI Taxonomy" id="253"/>
    <lineage>
        <taxon>Bacteria</taxon>
        <taxon>Pseudomonadati</taxon>
        <taxon>Bacteroidota</taxon>
        <taxon>Flavobacteriia</taxon>
        <taxon>Flavobacteriales</taxon>
        <taxon>Weeksellaceae</taxon>
        <taxon>Chryseobacterium group</taxon>
        <taxon>Chryseobacterium</taxon>
    </lineage>
</organism>
<evidence type="ECO:0000313" key="2">
    <source>
        <dbReference type="Proteomes" id="UP000037953"/>
    </source>
</evidence>
<reference evidence="1 2" key="1">
    <citation type="journal article" date="2015" name="Genom Data">
        <title>Draft genome sequence of a multidrug-resistant Chryseobacterium indologenes isolate from Malaysia.</title>
        <authorList>
            <person name="Yu C.Y."/>
            <person name="Ang G.Y."/>
            <person name="Cheng H.J."/>
            <person name="Cheong Y.M."/>
            <person name="Yin W.F."/>
            <person name="Chan K.G."/>
        </authorList>
    </citation>
    <scope>NUCLEOTIDE SEQUENCE [LARGE SCALE GENOMIC DNA]</scope>
    <source>
        <strain evidence="1 2">CI_885</strain>
    </source>
</reference>